<evidence type="ECO:0000256" key="3">
    <source>
        <dbReference type="ARBA" id="ARBA00022801"/>
    </source>
</evidence>
<feature type="active site" description="Nucleophile" evidence="5">
    <location>
        <position position="151"/>
    </location>
</feature>
<feature type="active site" description="Proton donor" evidence="5">
    <location>
        <position position="156"/>
    </location>
</feature>
<dbReference type="SUPFAM" id="SSF49899">
    <property type="entry name" value="Concanavalin A-like lectins/glucanases"/>
    <property type="match status" value="1"/>
</dbReference>
<comment type="similarity">
    <text evidence="1">Belongs to the glycosyl hydrolase 16 family.</text>
</comment>
<gene>
    <name evidence="7" type="ORF">SAMN05444359_12931</name>
</gene>
<keyword evidence="8" id="KW-1185">Reference proteome</keyword>
<evidence type="ECO:0000313" key="8">
    <source>
        <dbReference type="Proteomes" id="UP000199021"/>
    </source>
</evidence>
<dbReference type="InterPro" id="IPR000757">
    <property type="entry name" value="Beta-glucanase-like"/>
</dbReference>
<dbReference type="InterPro" id="IPR013320">
    <property type="entry name" value="ConA-like_dom_sf"/>
</dbReference>
<dbReference type="InParanoid" id="A0A1H9MII4"/>
<evidence type="ECO:0000256" key="4">
    <source>
        <dbReference type="ARBA" id="ARBA00023295"/>
    </source>
</evidence>
<evidence type="ECO:0000256" key="2">
    <source>
        <dbReference type="ARBA" id="ARBA00022729"/>
    </source>
</evidence>
<keyword evidence="4" id="KW-0326">Glycosidase</keyword>
<evidence type="ECO:0000256" key="5">
    <source>
        <dbReference type="PIRSR" id="PIRSR001097-50"/>
    </source>
</evidence>
<dbReference type="STRING" id="478744.SAMN05444359_12931"/>
<dbReference type="GO" id="GO:0005975">
    <property type="term" value="P:carbohydrate metabolic process"/>
    <property type="evidence" value="ECO:0007669"/>
    <property type="project" value="InterPro"/>
</dbReference>
<dbReference type="PIRSF" id="PIRSF001097">
    <property type="entry name" value="Agarase"/>
    <property type="match status" value="1"/>
</dbReference>
<name>A0A1H9MII4_9BACT</name>
<keyword evidence="2" id="KW-0732">Signal</keyword>
<evidence type="ECO:0000259" key="6">
    <source>
        <dbReference type="PROSITE" id="PS51762"/>
    </source>
</evidence>
<evidence type="ECO:0000256" key="1">
    <source>
        <dbReference type="ARBA" id="ARBA00006865"/>
    </source>
</evidence>
<dbReference type="OrthoDB" id="9809583at2"/>
<protein>
    <submittedName>
        <fullName evidence="7">Agarase</fullName>
    </submittedName>
</protein>
<dbReference type="GO" id="GO:0033916">
    <property type="term" value="F:beta-agarase activity"/>
    <property type="evidence" value="ECO:0007669"/>
    <property type="project" value="InterPro"/>
</dbReference>
<dbReference type="RefSeq" id="WP_090172326.1">
    <property type="nucleotide sequence ID" value="NZ_FOFB01000029.1"/>
</dbReference>
<dbReference type="Proteomes" id="UP000199021">
    <property type="component" value="Unassembled WGS sequence"/>
</dbReference>
<dbReference type="AlphaFoldDB" id="A0A1H9MII4"/>
<evidence type="ECO:0000313" key="7">
    <source>
        <dbReference type="EMBL" id="SER23339.1"/>
    </source>
</evidence>
<dbReference type="CDD" id="cd02178">
    <property type="entry name" value="GH16_beta_agarase"/>
    <property type="match status" value="1"/>
</dbReference>
<accession>A0A1H9MII4</accession>
<sequence length="305" mass="35504">MQSLTPQILNRCTFLLFIAFLSFSLAGQDWKKLPVPVPAGPGQSWKLLKELSDDFNYRGKKKRFRRRWQDTYFNRWNGPGLTQWQGDHSSVEGGNLVIRASRREGTEQVNCGIVTAKAALMYPAYTEARIKVSNLELSSNFWFLSRDSRREIDVLEVYGGAEKGDFARRMSTNFHVFIRSEEKGITSDFNASNHVELPDEAYWREEYHTFGVFWKSPAEVYFYIDGKPLPTGSWAQAEMFDKDYTKTFMDKSAFVMDRPMVMILDTEDHHWRSRQGIIAKDEDLAAPSKNKMLVDWVRTYRLVEE</sequence>
<organism evidence="7 8">
    <name type="scientific">Neolewinella agarilytica</name>
    <dbReference type="NCBI Taxonomy" id="478744"/>
    <lineage>
        <taxon>Bacteria</taxon>
        <taxon>Pseudomonadati</taxon>
        <taxon>Bacteroidota</taxon>
        <taxon>Saprospiria</taxon>
        <taxon>Saprospirales</taxon>
        <taxon>Lewinellaceae</taxon>
        <taxon>Neolewinella</taxon>
    </lineage>
</organism>
<proteinExistence type="inferred from homology"/>
<dbReference type="PROSITE" id="PS51762">
    <property type="entry name" value="GH16_2"/>
    <property type="match status" value="1"/>
</dbReference>
<dbReference type="EMBL" id="FOFB01000029">
    <property type="protein sequence ID" value="SER23339.1"/>
    <property type="molecule type" value="Genomic_DNA"/>
</dbReference>
<dbReference type="Pfam" id="PF00722">
    <property type="entry name" value="Glyco_hydro_16"/>
    <property type="match status" value="1"/>
</dbReference>
<keyword evidence="3" id="KW-0378">Hydrolase</keyword>
<reference evidence="8" key="1">
    <citation type="submission" date="2016-10" db="EMBL/GenBank/DDBJ databases">
        <authorList>
            <person name="Varghese N."/>
            <person name="Submissions S."/>
        </authorList>
    </citation>
    <scope>NUCLEOTIDE SEQUENCE [LARGE SCALE GENOMIC DNA]</scope>
    <source>
        <strain evidence="8">DSM 24740</strain>
    </source>
</reference>
<dbReference type="Gene3D" id="2.60.120.200">
    <property type="match status" value="1"/>
</dbReference>
<dbReference type="InterPro" id="IPR016287">
    <property type="entry name" value="Beta_agarase"/>
</dbReference>
<feature type="domain" description="GH16" evidence="6">
    <location>
        <begin position="28"/>
        <end position="305"/>
    </location>
</feature>